<keyword evidence="3" id="KW-1185">Reference proteome</keyword>
<evidence type="ECO:0000313" key="3">
    <source>
        <dbReference type="Proteomes" id="UP001576784"/>
    </source>
</evidence>
<gene>
    <name evidence="2" type="ORF">ACE1CI_16890</name>
</gene>
<keyword evidence="2" id="KW-0540">Nuclease</keyword>
<organism evidence="2 3">
    <name type="scientific">Floridaenema flaviceps BLCC-F50</name>
    <dbReference type="NCBI Taxonomy" id="3153642"/>
    <lineage>
        <taxon>Bacteria</taxon>
        <taxon>Bacillati</taxon>
        <taxon>Cyanobacteriota</taxon>
        <taxon>Cyanophyceae</taxon>
        <taxon>Oscillatoriophycideae</taxon>
        <taxon>Aerosakkonematales</taxon>
        <taxon>Aerosakkonemataceae</taxon>
        <taxon>Floridanema</taxon>
        <taxon>Floridanema flaviceps</taxon>
    </lineage>
</organism>
<evidence type="ECO:0000259" key="1">
    <source>
        <dbReference type="SMART" id="SM00507"/>
    </source>
</evidence>
<accession>A0ABV4XU22</accession>
<proteinExistence type="predicted"/>
<dbReference type="EMBL" id="JBHFNR010000121">
    <property type="protein sequence ID" value="MFB2894587.1"/>
    <property type="molecule type" value="Genomic_DNA"/>
</dbReference>
<dbReference type="InterPro" id="IPR044925">
    <property type="entry name" value="His-Me_finger_sf"/>
</dbReference>
<dbReference type="InterPro" id="IPR003615">
    <property type="entry name" value="HNH_nuc"/>
</dbReference>
<keyword evidence="2" id="KW-0378">Hydrolase</keyword>
<name>A0ABV4XU22_9CYAN</name>
<dbReference type="SMART" id="SM00507">
    <property type="entry name" value="HNHc"/>
    <property type="match status" value="1"/>
</dbReference>
<reference evidence="2 3" key="1">
    <citation type="submission" date="2024-09" db="EMBL/GenBank/DDBJ databases">
        <title>Floridaenema gen nov. (Aerosakkonemataceae, Aerosakkonematales ord. nov., Cyanobacteria) from benthic tropical and subtropical fresh waters, with the description of four new species.</title>
        <authorList>
            <person name="Moretto J.A."/>
            <person name="Berthold D.E."/>
            <person name="Lefler F.W."/>
            <person name="Huang I.-S."/>
            <person name="Laughinghouse H. IV."/>
        </authorList>
    </citation>
    <scope>NUCLEOTIDE SEQUENCE [LARGE SCALE GENOMIC DNA]</scope>
    <source>
        <strain evidence="2 3">BLCC-F50</strain>
    </source>
</reference>
<feature type="domain" description="HNH nuclease" evidence="1">
    <location>
        <begin position="60"/>
        <end position="116"/>
    </location>
</feature>
<keyword evidence="2" id="KW-0255">Endonuclease</keyword>
<sequence>MPMPKKPRTECLNCGKQTKRAVEKYCSNKCQNDHRYKLYITSWLAGQENGSKKYGNVSNHLRRFLIEQYGEKCSLCGWCQVNPHTGKIPVEVDHIDGNWQNNSPDNLRLLCPNCHSLTPTYRARNKGKGRDWRRHLYTVTNLESVNFAGSESESQKNSQL</sequence>
<protein>
    <submittedName>
        <fullName evidence="2">HNH endonuclease signature motif containing protein</fullName>
    </submittedName>
</protein>
<dbReference type="CDD" id="cd00085">
    <property type="entry name" value="HNHc"/>
    <property type="match status" value="1"/>
</dbReference>
<comment type="caution">
    <text evidence="2">The sequence shown here is derived from an EMBL/GenBank/DDBJ whole genome shotgun (WGS) entry which is preliminary data.</text>
</comment>
<dbReference type="SUPFAM" id="SSF54060">
    <property type="entry name" value="His-Me finger endonucleases"/>
    <property type="match status" value="1"/>
</dbReference>
<dbReference type="RefSeq" id="WP_413264234.1">
    <property type="nucleotide sequence ID" value="NZ_JBHFNR010000121.1"/>
</dbReference>
<dbReference type="Proteomes" id="UP001576784">
    <property type="component" value="Unassembled WGS sequence"/>
</dbReference>
<dbReference type="Pfam" id="PF13392">
    <property type="entry name" value="HNH_3"/>
    <property type="match status" value="1"/>
</dbReference>
<evidence type="ECO:0000313" key="2">
    <source>
        <dbReference type="EMBL" id="MFB2894587.1"/>
    </source>
</evidence>
<dbReference type="GO" id="GO:0004519">
    <property type="term" value="F:endonuclease activity"/>
    <property type="evidence" value="ECO:0007669"/>
    <property type="project" value="UniProtKB-KW"/>
</dbReference>